<evidence type="ECO:0000313" key="1">
    <source>
        <dbReference type="EMBL" id="EJX04910.1"/>
    </source>
</evidence>
<gene>
    <name evidence="1" type="ORF">EVA_06985</name>
</gene>
<sequence>MDCQPCSMFQKSATSELSCASSFWLRMPFSVVSSIWL</sequence>
<proteinExistence type="predicted"/>
<dbReference type="EMBL" id="AMCI01001648">
    <property type="protein sequence ID" value="EJX04910.1"/>
    <property type="molecule type" value="Genomic_DNA"/>
</dbReference>
<organism evidence="1">
    <name type="scientific">gut metagenome</name>
    <dbReference type="NCBI Taxonomy" id="749906"/>
    <lineage>
        <taxon>unclassified sequences</taxon>
        <taxon>metagenomes</taxon>
        <taxon>organismal metagenomes</taxon>
    </lineage>
</organism>
<dbReference type="AlphaFoldDB" id="J9GWA6"/>
<protein>
    <submittedName>
        <fullName evidence="1">Uncharacterized protein</fullName>
    </submittedName>
</protein>
<comment type="caution">
    <text evidence="1">The sequence shown here is derived from an EMBL/GenBank/DDBJ whole genome shotgun (WGS) entry which is preliminary data.</text>
</comment>
<name>J9GWA6_9ZZZZ</name>
<accession>J9GWA6</accession>
<reference evidence="1" key="1">
    <citation type="journal article" date="2012" name="PLoS ONE">
        <title>Gene sets for utilization of primary and secondary nutrition supplies in the distal gut of endangered iberian lynx.</title>
        <authorList>
            <person name="Alcaide M."/>
            <person name="Messina E."/>
            <person name="Richter M."/>
            <person name="Bargiela R."/>
            <person name="Peplies J."/>
            <person name="Huws S.A."/>
            <person name="Newbold C.J."/>
            <person name="Golyshin P.N."/>
            <person name="Simon M.A."/>
            <person name="Lopez G."/>
            <person name="Yakimov M.M."/>
            <person name="Ferrer M."/>
        </authorList>
    </citation>
    <scope>NUCLEOTIDE SEQUENCE</scope>
</reference>